<dbReference type="GeneID" id="20649411"/>
<keyword evidence="2" id="KW-0067">ATP-binding</keyword>
<name>G4YIZ4_PHYSP</name>
<dbReference type="InParanoid" id="G4YIZ4"/>
<reference evidence="4 5" key="1">
    <citation type="journal article" date="2006" name="Science">
        <title>Phytophthora genome sequences uncover evolutionary origins and mechanisms of pathogenesis.</title>
        <authorList>
            <person name="Tyler B.M."/>
            <person name="Tripathy S."/>
            <person name="Zhang X."/>
            <person name="Dehal P."/>
            <person name="Jiang R.H."/>
            <person name="Aerts A."/>
            <person name="Arredondo F.D."/>
            <person name="Baxter L."/>
            <person name="Bensasson D."/>
            <person name="Beynon J.L."/>
            <person name="Chapman J."/>
            <person name="Damasceno C.M."/>
            <person name="Dorrance A.E."/>
            <person name="Dou D."/>
            <person name="Dickerman A.W."/>
            <person name="Dubchak I.L."/>
            <person name="Garbelotto M."/>
            <person name="Gijzen M."/>
            <person name="Gordon S.G."/>
            <person name="Govers F."/>
            <person name="Grunwald N.J."/>
            <person name="Huang W."/>
            <person name="Ivors K.L."/>
            <person name="Jones R.W."/>
            <person name="Kamoun S."/>
            <person name="Krampis K."/>
            <person name="Lamour K.H."/>
            <person name="Lee M.K."/>
            <person name="McDonald W.H."/>
            <person name="Medina M."/>
            <person name="Meijer H.J."/>
            <person name="Nordberg E.K."/>
            <person name="Maclean D.J."/>
            <person name="Ospina-Giraldo M.D."/>
            <person name="Morris P.F."/>
            <person name="Phuntumart V."/>
            <person name="Putnam N.H."/>
            <person name="Rash S."/>
            <person name="Rose J.K."/>
            <person name="Sakihama Y."/>
            <person name="Salamov A.A."/>
            <person name="Savidor A."/>
            <person name="Scheuring C.F."/>
            <person name="Smith B.M."/>
            <person name="Sobral B.W."/>
            <person name="Terry A."/>
            <person name="Torto-Alalibo T.A."/>
            <person name="Win J."/>
            <person name="Xu Z."/>
            <person name="Zhang H."/>
            <person name="Grigoriev I.V."/>
            <person name="Rokhsar D.S."/>
            <person name="Boore J.L."/>
        </authorList>
    </citation>
    <scope>NUCLEOTIDE SEQUENCE [LARGE SCALE GENOMIC DNA]</scope>
    <source>
        <strain evidence="4 5">P6497</strain>
    </source>
</reference>
<dbReference type="SMR" id="G4YIZ4"/>
<evidence type="ECO:0000313" key="5">
    <source>
        <dbReference type="Proteomes" id="UP000002640"/>
    </source>
</evidence>
<feature type="domain" description="ATPase AAA-type core" evidence="3">
    <location>
        <begin position="1"/>
        <end position="119"/>
    </location>
</feature>
<comment type="similarity">
    <text evidence="1 2">Belongs to the AAA ATPase family.</text>
</comment>
<dbReference type="InterPro" id="IPR003960">
    <property type="entry name" value="ATPase_AAA_CS"/>
</dbReference>
<protein>
    <recommendedName>
        <fullName evidence="3">ATPase AAA-type core domain-containing protein</fullName>
    </recommendedName>
</protein>
<accession>G4YIZ4</accession>
<dbReference type="PANTHER" id="PTHR23074">
    <property type="entry name" value="AAA DOMAIN-CONTAINING"/>
    <property type="match status" value="1"/>
</dbReference>
<dbReference type="Gene3D" id="3.40.50.300">
    <property type="entry name" value="P-loop containing nucleotide triphosphate hydrolases"/>
    <property type="match status" value="1"/>
</dbReference>
<dbReference type="InterPro" id="IPR027417">
    <property type="entry name" value="P-loop_NTPase"/>
</dbReference>
<dbReference type="Pfam" id="PF00004">
    <property type="entry name" value="AAA"/>
    <property type="match status" value="1"/>
</dbReference>
<dbReference type="InterPro" id="IPR050304">
    <property type="entry name" value="MT-severing_AAA_ATPase"/>
</dbReference>
<dbReference type="InterPro" id="IPR003959">
    <property type="entry name" value="ATPase_AAA_core"/>
</dbReference>
<dbReference type="OMA" id="WAGESEQ"/>
<evidence type="ECO:0000256" key="1">
    <source>
        <dbReference type="ARBA" id="ARBA00006914"/>
    </source>
</evidence>
<organism evidence="4 5">
    <name type="scientific">Phytophthora sojae (strain P6497)</name>
    <name type="common">Soybean stem and root rot agent</name>
    <name type="synonym">Phytophthora megasperma f. sp. glycines</name>
    <dbReference type="NCBI Taxonomy" id="1094619"/>
    <lineage>
        <taxon>Eukaryota</taxon>
        <taxon>Sar</taxon>
        <taxon>Stramenopiles</taxon>
        <taxon>Oomycota</taxon>
        <taxon>Peronosporomycetes</taxon>
        <taxon>Peronosporales</taxon>
        <taxon>Peronosporaceae</taxon>
        <taxon>Phytophthora</taxon>
    </lineage>
</organism>
<dbReference type="SUPFAM" id="SSF52540">
    <property type="entry name" value="P-loop containing nucleoside triphosphate hydrolases"/>
    <property type="match status" value="1"/>
</dbReference>
<dbReference type="AlphaFoldDB" id="G4YIZ4"/>
<evidence type="ECO:0000256" key="2">
    <source>
        <dbReference type="RuleBase" id="RU003651"/>
    </source>
</evidence>
<dbReference type="Gene3D" id="1.10.8.60">
    <property type="match status" value="1"/>
</dbReference>
<keyword evidence="5" id="KW-1185">Reference proteome</keyword>
<dbReference type="PROSITE" id="PS00674">
    <property type="entry name" value="AAA"/>
    <property type="match status" value="1"/>
</dbReference>
<gene>
    <name evidence="4" type="ORF">PHYSODRAFT_353598</name>
</gene>
<keyword evidence="2" id="KW-0547">Nucleotide-binding</keyword>
<dbReference type="RefSeq" id="XP_009516091.1">
    <property type="nucleotide sequence ID" value="XM_009517796.1"/>
</dbReference>
<sequence length="135" mass="14934">MIGKAIVNESGATFFYISASSIGSKWAGESEQLVRTLFAVAAAKQPSVVFVDEIDSMLTKRSDDDSGFRRAVKTEFMVQLDGMSSTQNESILIIGATNCPHTIDEAIRRRFVKRMYIPLLATEARAQFITARHQA</sequence>
<dbReference type="GO" id="GO:0016887">
    <property type="term" value="F:ATP hydrolysis activity"/>
    <property type="evidence" value="ECO:0007669"/>
    <property type="project" value="InterPro"/>
</dbReference>
<dbReference type="PANTHER" id="PTHR23074:SF17">
    <property type="entry name" value="FIDGETIN-LIKE PROTEIN 1"/>
    <property type="match status" value="1"/>
</dbReference>
<dbReference type="KEGG" id="psoj:PHYSODRAFT_353598"/>
<dbReference type="STRING" id="1094619.G4YIZ4"/>
<evidence type="ECO:0000259" key="3">
    <source>
        <dbReference type="Pfam" id="PF00004"/>
    </source>
</evidence>
<evidence type="ECO:0000313" key="4">
    <source>
        <dbReference type="EMBL" id="EGZ28816.1"/>
    </source>
</evidence>
<dbReference type="GO" id="GO:0005524">
    <property type="term" value="F:ATP binding"/>
    <property type="evidence" value="ECO:0007669"/>
    <property type="project" value="UniProtKB-KW"/>
</dbReference>
<proteinExistence type="inferred from homology"/>
<dbReference type="Proteomes" id="UP000002640">
    <property type="component" value="Unassembled WGS sequence"/>
</dbReference>
<dbReference type="EMBL" id="JH159151">
    <property type="protein sequence ID" value="EGZ28816.1"/>
    <property type="molecule type" value="Genomic_DNA"/>
</dbReference>